<feature type="compositionally biased region" description="Polar residues" evidence="4">
    <location>
        <begin position="597"/>
        <end position="612"/>
    </location>
</feature>
<evidence type="ECO:0000313" key="5">
    <source>
        <dbReference type="EMBL" id="CAG5107614.1"/>
    </source>
</evidence>
<keyword evidence="3" id="KW-0597">Phosphoprotein</keyword>
<organism evidence="5 6">
    <name type="scientific">Oikopleura dioica</name>
    <name type="common">Tunicate</name>
    <dbReference type="NCBI Taxonomy" id="34765"/>
    <lineage>
        <taxon>Eukaryota</taxon>
        <taxon>Metazoa</taxon>
        <taxon>Chordata</taxon>
        <taxon>Tunicata</taxon>
        <taxon>Appendicularia</taxon>
        <taxon>Copelata</taxon>
        <taxon>Oikopleuridae</taxon>
        <taxon>Oikopleura</taxon>
    </lineage>
</organism>
<reference evidence="5 6" key="1">
    <citation type="submission" date="2021-04" db="EMBL/GenBank/DDBJ databases">
        <authorList>
            <person name="Bliznina A."/>
        </authorList>
    </citation>
    <scope>NUCLEOTIDE SEQUENCE [LARGE SCALE GENOMIC DNA]</scope>
</reference>
<feature type="compositionally biased region" description="Low complexity" evidence="4">
    <location>
        <begin position="324"/>
        <end position="339"/>
    </location>
</feature>
<evidence type="ECO:0000256" key="1">
    <source>
        <dbReference type="ARBA" id="ARBA00004496"/>
    </source>
</evidence>
<feature type="region of interest" description="Disordered" evidence="4">
    <location>
        <begin position="74"/>
        <end position="634"/>
    </location>
</feature>
<dbReference type="InterPro" id="IPR051833">
    <property type="entry name" value="TC-DDR_regulator"/>
</dbReference>
<dbReference type="PANTHER" id="PTHR16308">
    <property type="entry name" value="UBIQUITIN ASSOCIATED PROTEIN 2-LIKE/LINGERER"/>
    <property type="match status" value="1"/>
</dbReference>
<gene>
    <name evidence="5" type="ORF">OKIOD_LOCUS12176</name>
</gene>
<accession>A0ABN7SU25</accession>
<protein>
    <submittedName>
        <fullName evidence="5">Oidioi.mRNA.OKI2018_I69.chr1.g3411.t1.cds</fullName>
    </submittedName>
</protein>
<dbReference type="PANTHER" id="PTHR16308:SF13">
    <property type="entry name" value="PROTEIN LINGERER"/>
    <property type="match status" value="1"/>
</dbReference>
<sequence length="791" mass="87444">MQTMEPTADQLRIATMFEGDGGNDKDLERKIKQVTEFTGCSNDQAAVALYDCDNDIQMACLKVMDAGGDSAKEADNWTAVEKPVKKERDPSADKWASERAVDNFTGRGRGRGRGYFDGGRGGRGGRGRSFANGERREFRDYEDRGNRGSFGERGRGRGRGRGDRGGFRGRSEPFRGSGGRGAPQNESRSRNRRQHSPSGSDIGSDGGWGKEEEKITNWSNKEFTRDGWNEPDSSERFNHKQQGQEQPLPDWSDSPKVGAPVPGKVEQWQNNQTSSQSNAWDQEDSWSTEQKPVVQESQPKKQHNVEANQWAAEPAEPVSWDSAPQMQSWSQPQQPEPVQQAPPPQQNHWHSEPAQVRQPVVQPEDTQRQERLAKIFNQQAQISEQEPRKVVPAPQKAPQPKPVAQQKQSSIGPPGLHKSSVADPVLSFGRSPEDAGRRLPPPTRRTIKKGVLQMPEDRDDMPKASQFVFGNIESTDDVDYSRAQKYSEKPSPPLKQPSAPGYAPQSLHQPAQTRKPTATTQSDQPKEQNKPEPQQVADPGLSYHRYAREKERAESDLRNLLKPNPQSSTAKPAQQQSREQGGPVSSTGVVPGLSVPARTSPNNPQSTGQMGSISAPGQGRSGSIGNVRTAGLGHQPYSQHENIMFEDSYHPKSYPSYLEYQPSMNQGYDMIQIQRPNVSRHSDDGLRSQGLGGFQAFTGSIQPQQYYAPIPQYYPMTVQRSSSAYAPMYSSAQAGNTTDSMRSMRTQQQETPPPFLSTNAYGQGFPNILIPPGASAQLGPHGQHPDNRGPR</sequence>
<keyword evidence="2" id="KW-0963">Cytoplasm</keyword>
<evidence type="ECO:0000256" key="4">
    <source>
        <dbReference type="SAM" id="MobiDB-lite"/>
    </source>
</evidence>
<comment type="subcellular location">
    <subcellularLocation>
        <location evidence="1">Cytoplasm</location>
    </subcellularLocation>
</comment>
<feature type="compositionally biased region" description="Low complexity" evidence="4">
    <location>
        <begin position="581"/>
        <end position="596"/>
    </location>
</feature>
<feature type="compositionally biased region" description="Gly residues" evidence="4">
    <location>
        <begin position="113"/>
        <end position="124"/>
    </location>
</feature>
<keyword evidence="6" id="KW-1185">Reference proteome</keyword>
<dbReference type="EMBL" id="OU015566">
    <property type="protein sequence ID" value="CAG5107614.1"/>
    <property type="molecule type" value="Genomic_DNA"/>
</dbReference>
<dbReference type="SUPFAM" id="SSF46934">
    <property type="entry name" value="UBA-like"/>
    <property type="match status" value="1"/>
</dbReference>
<evidence type="ECO:0000256" key="2">
    <source>
        <dbReference type="ARBA" id="ARBA00022490"/>
    </source>
</evidence>
<name>A0ABN7SU25_OIKDI</name>
<feature type="compositionally biased region" description="Basic and acidic residues" evidence="4">
    <location>
        <begin position="133"/>
        <end position="173"/>
    </location>
</feature>
<feature type="compositionally biased region" description="Low complexity" evidence="4">
    <location>
        <begin position="269"/>
        <end position="278"/>
    </location>
</feature>
<feature type="compositionally biased region" description="Polar residues" evidence="4">
    <location>
        <begin position="564"/>
        <end position="579"/>
    </location>
</feature>
<dbReference type="CDD" id="cd14277">
    <property type="entry name" value="UBA_UBP2_like"/>
    <property type="match status" value="1"/>
</dbReference>
<evidence type="ECO:0000256" key="3">
    <source>
        <dbReference type="ARBA" id="ARBA00022553"/>
    </source>
</evidence>
<dbReference type="Proteomes" id="UP001158576">
    <property type="component" value="Chromosome 1"/>
</dbReference>
<dbReference type="Gene3D" id="1.10.8.10">
    <property type="entry name" value="DNA helicase RuvA subunit, C-terminal domain"/>
    <property type="match status" value="1"/>
</dbReference>
<feature type="region of interest" description="Disordered" evidence="4">
    <location>
        <begin position="733"/>
        <end position="791"/>
    </location>
</feature>
<feature type="compositionally biased region" description="Basic and acidic residues" evidence="4">
    <location>
        <begin position="82"/>
        <end position="101"/>
    </location>
</feature>
<feature type="compositionally biased region" description="Basic and acidic residues" evidence="4">
    <location>
        <begin position="546"/>
        <end position="559"/>
    </location>
</feature>
<feature type="compositionally biased region" description="Polar residues" evidence="4">
    <location>
        <begin position="735"/>
        <end position="761"/>
    </location>
</feature>
<feature type="compositionally biased region" description="Polar residues" evidence="4">
    <location>
        <begin position="506"/>
        <end position="523"/>
    </location>
</feature>
<feature type="compositionally biased region" description="Basic and acidic residues" evidence="4">
    <location>
        <begin position="479"/>
        <end position="488"/>
    </location>
</feature>
<dbReference type="InterPro" id="IPR009060">
    <property type="entry name" value="UBA-like_sf"/>
</dbReference>
<evidence type="ECO:0000313" key="6">
    <source>
        <dbReference type="Proteomes" id="UP001158576"/>
    </source>
</evidence>
<proteinExistence type="predicted"/>
<feature type="compositionally biased region" description="Basic and acidic residues" evidence="4">
    <location>
        <begin position="222"/>
        <end position="238"/>
    </location>
</feature>